<feature type="region of interest" description="Disordered" evidence="2">
    <location>
        <begin position="1"/>
        <end position="56"/>
    </location>
</feature>
<gene>
    <name evidence="4" type="ORF">THAOC_00779</name>
</gene>
<evidence type="ECO:0000313" key="4">
    <source>
        <dbReference type="EMBL" id="EJK77397.1"/>
    </source>
</evidence>
<feature type="compositionally biased region" description="Polar residues" evidence="2">
    <location>
        <begin position="185"/>
        <end position="196"/>
    </location>
</feature>
<evidence type="ECO:0000256" key="2">
    <source>
        <dbReference type="SAM" id="MobiDB-lite"/>
    </source>
</evidence>
<comment type="caution">
    <text evidence="4">The sequence shown here is derived from an EMBL/GenBank/DDBJ whole genome shotgun (WGS) entry which is preliminary data.</text>
</comment>
<accession>K0TR93</accession>
<keyword evidence="1" id="KW-0863">Zinc-finger</keyword>
<proteinExistence type="predicted"/>
<organism evidence="4 5">
    <name type="scientific">Thalassiosira oceanica</name>
    <name type="common">Marine diatom</name>
    <dbReference type="NCBI Taxonomy" id="159749"/>
    <lineage>
        <taxon>Eukaryota</taxon>
        <taxon>Sar</taxon>
        <taxon>Stramenopiles</taxon>
        <taxon>Ochrophyta</taxon>
        <taxon>Bacillariophyta</taxon>
        <taxon>Coscinodiscophyceae</taxon>
        <taxon>Thalassiosirophycidae</taxon>
        <taxon>Thalassiosirales</taxon>
        <taxon>Thalassiosiraceae</taxon>
        <taxon>Thalassiosira</taxon>
    </lineage>
</organism>
<dbReference type="PROSITE" id="PS50103">
    <property type="entry name" value="ZF_C3H1"/>
    <property type="match status" value="1"/>
</dbReference>
<keyword evidence="1" id="KW-0479">Metal-binding</keyword>
<dbReference type="OrthoDB" id="43978at2759"/>
<feature type="domain" description="C3H1-type" evidence="3">
    <location>
        <begin position="251"/>
        <end position="279"/>
    </location>
</feature>
<reference evidence="4 5" key="1">
    <citation type="journal article" date="2012" name="Genome Biol.">
        <title>Genome and low-iron response of an oceanic diatom adapted to chronic iron limitation.</title>
        <authorList>
            <person name="Lommer M."/>
            <person name="Specht M."/>
            <person name="Roy A.S."/>
            <person name="Kraemer L."/>
            <person name="Andreson R."/>
            <person name="Gutowska M.A."/>
            <person name="Wolf J."/>
            <person name="Bergner S.V."/>
            <person name="Schilhabel M.B."/>
            <person name="Klostermeier U.C."/>
            <person name="Beiko R.G."/>
            <person name="Rosenstiel P."/>
            <person name="Hippler M."/>
            <person name="Laroche J."/>
        </authorList>
    </citation>
    <scope>NUCLEOTIDE SEQUENCE [LARGE SCALE GENOMIC DNA]</scope>
    <source>
        <strain evidence="4 5">CCMP1005</strain>
    </source>
</reference>
<keyword evidence="1" id="KW-0862">Zinc</keyword>
<feature type="compositionally biased region" description="Polar residues" evidence="2">
    <location>
        <begin position="1"/>
        <end position="13"/>
    </location>
</feature>
<evidence type="ECO:0000313" key="5">
    <source>
        <dbReference type="Proteomes" id="UP000266841"/>
    </source>
</evidence>
<name>K0TR93_THAOC</name>
<dbReference type="AlphaFoldDB" id="K0TR93"/>
<sequence>MSQSTATGLQTQVPAAYPSLSVDSPLPTTNFHSIDKETPSGDSSAPPPSERTAEGQQARIFPAYSTSTLSQQQRINQPSSASLACLNSPKTTSQFGLCFASAISGSMPCVPSLLDARAAKFPQPRIFQHVSPQELPGPIRASNPAMASYARVAAAETVIALASPTSASLNDDHTRDIPGRAGASTVFSESESTPLSSPRRFGAAASPTSVAEVFQQQRCFPAKQKEASSKLSSAVTSTSLGHLEGRLDANSYRRYPCFDQVSCGVCSIGPDCPCLHDPRTGGQFKAILRQTDYQRPKNVPEEVSKTYQSQLSALEGVSPVYGFVPSSVWKANDDESTSLAAFFDFYGYCCNMADGLTDKVASWPAFSGSSVSVTEIHRLSIALELRMARKAQSFVFKPTHLFCGEPVLLIQTRYFLIDGYEVVSISNDLGELRCGSNAAVICAREIAFGPVGDATVRPTSIWFNVDDKSIIECSTKELRKSAYQLWNDKRSFKFASTGANSELERQIDEFPPFISHQPADEAAFGLVTGIQVHRRDVLRNIVSSMSPSIAQEELQSLDLRGQGLYDSFLSQKRHWMASWQWPRKKRSGMIDKTTPLPNINGVYTVSSADLLINDRGNVVRDRVPLTNGHLWESFVSTMGSGERLDSDFRLGTLKDLSLEDGAATLPLGRMPHLHRQQSIGADGGNCPDPIPNLSPLEQILKKWEMHMEVHL</sequence>
<evidence type="ECO:0000259" key="3">
    <source>
        <dbReference type="PROSITE" id="PS50103"/>
    </source>
</evidence>
<dbReference type="eggNOG" id="ENOG502SH1D">
    <property type="taxonomic scope" value="Eukaryota"/>
</dbReference>
<dbReference type="Proteomes" id="UP000266841">
    <property type="component" value="Unassembled WGS sequence"/>
</dbReference>
<dbReference type="EMBL" id="AGNL01000937">
    <property type="protein sequence ID" value="EJK77397.1"/>
    <property type="molecule type" value="Genomic_DNA"/>
</dbReference>
<dbReference type="GO" id="GO:0008270">
    <property type="term" value="F:zinc ion binding"/>
    <property type="evidence" value="ECO:0007669"/>
    <property type="project" value="UniProtKB-KW"/>
</dbReference>
<feature type="region of interest" description="Disordered" evidence="2">
    <location>
        <begin position="166"/>
        <end position="202"/>
    </location>
</feature>
<feature type="zinc finger region" description="C3H1-type" evidence="1">
    <location>
        <begin position="251"/>
        <end position="279"/>
    </location>
</feature>
<keyword evidence="5" id="KW-1185">Reference proteome</keyword>
<dbReference type="InterPro" id="IPR000571">
    <property type="entry name" value="Znf_CCCH"/>
</dbReference>
<protein>
    <recommendedName>
        <fullName evidence="3">C3H1-type domain-containing protein</fullName>
    </recommendedName>
</protein>
<evidence type="ECO:0000256" key="1">
    <source>
        <dbReference type="PROSITE-ProRule" id="PRU00723"/>
    </source>
</evidence>